<dbReference type="HOGENOM" id="CLU_034585_2_2_0"/>
<evidence type="ECO:0000313" key="15">
    <source>
        <dbReference type="Proteomes" id="UP000000496"/>
    </source>
</evidence>
<dbReference type="UniPathway" id="UPA00558">
    <property type="reaction ID" value="UER00742"/>
</dbReference>
<gene>
    <name evidence="14" type="ordered locus">SNE_A20720</name>
</gene>
<dbReference type="PANTHER" id="PTHR45780">
    <property type="entry name" value="ETHANOLAMINE-PHOSPHATE CYTIDYLYLTRANSFERASE"/>
    <property type="match status" value="1"/>
</dbReference>
<sequence length="157" mass="18290">MKRFIFIFSMLFAAASFANESKPVRVYVDVVGDLFHAGHVQFFQKARQYGDYLIVGIHGDEDVTDYKRQPILTLEERKTVIEACRYVDEVILNSPIGISRTWIEEHEIDVVIHGDDYDMDRIMEQYSPAVEMGIFRTVPYTEGISTTDIIKRIKERY</sequence>
<dbReference type="OrthoDB" id="9795543at2"/>
<reference key="1">
    <citation type="journal article" date="2011" name="Mol. Biol. Evol.">
        <title>Unity in variety -- the pan-genome of the Chlamydiae.</title>
        <authorList>
            <person name="Collingro A."/>
            <person name="Tischler P."/>
            <person name="Weinmaier T."/>
            <person name="Penz T."/>
            <person name="Heinz E."/>
            <person name="Brunham R.C."/>
            <person name="Read T.D."/>
            <person name="Bavoil P.M."/>
            <person name="Sachse K."/>
            <person name="Kahane S."/>
            <person name="Friedman M.G."/>
            <person name="Rattei T."/>
            <person name="Myers G.S.A."/>
            <person name="Horn M."/>
        </authorList>
    </citation>
    <scope>NUCLEOTIDE SEQUENCE</scope>
    <source>
        <strain>Z</strain>
    </source>
</reference>
<keyword evidence="12" id="KW-0732">Signal</keyword>
<dbReference type="Gene3D" id="3.40.50.620">
    <property type="entry name" value="HUPs"/>
    <property type="match status" value="1"/>
</dbReference>
<keyword evidence="7" id="KW-0594">Phospholipid biosynthesis</keyword>
<evidence type="ECO:0000313" key="14">
    <source>
        <dbReference type="EMBL" id="CCB89949.1"/>
    </source>
</evidence>
<dbReference type="GO" id="GO:0004306">
    <property type="term" value="F:ethanolamine-phosphate cytidylyltransferase activity"/>
    <property type="evidence" value="ECO:0007669"/>
    <property type="project" value="UniProtKB-EC"/>
</dbReference>
<dbReference type="RefSeq" id="WP_013944415.1">
    <property type="nucleotide sequence ID" value="NC_015713.1"/>
</dbReference>
<evidence type="ECO:0000256" key="5">
    <source>
        <dbReference type="ARBA" id="ARBA00022695"/>
    </source>
</evidence>
<dbReference type="eggNOG" id="COG0615">
    <property type="taxonomic scope" value="Bacteria"/>
</dbReference>
<dbReference type="InterPro" id="IPR004821">
    <property type="entry name" value="Cyt_trans-like"/>
</dbReference>
<feature type="chain" id="PRO_5003379186" description="ethanolamine-phosphate cytidylyltransferase" evidence="12">
    <location>
        <begin position="19"/>
        <end position="157"/>
    </location>
</feature>
<evidence type="ECO:0000256" key="11">
    <source>
        <dbReference type="ARBA" id="ARBA00031473"/>
    </source>
</evidence>
<dbReference type="GO" id="GO:0005737">
    <property type="term" value="C:cytoplasm"/>
    <property type="evidence" value="ECO:0007669"/>
    <property type="project" value="TreeGrafter"/>
</dbReference>
<evidence type="ECO:0000256" key="3">
    <source>
        <dbReference type="ARBA" id="ARBA00022516"/>
    </source>
</evidence>
<reference evidence="14 15" key="2">
    <citation type="journal article" date="2011" name="Mol. Biol. Evol.">
        <title>Unity in variety--the pan-genome of the Chlamydiae.</title>
        <authorList>
            <person name="Collingro A."/>
            <person name="Tischler P."/>
            <person name="Weinmaier T."/>
            <person name="Penz T."/>
            <person name="Heinz E."/>
            <person name="Brunham R.C."/>
            <person name="Read T.D."/>
            <person name="Bavoil P.M."/>
            <person name="Sachse K."/>
            <person name="Kahane S."/>
            <person name="Friedman M.G."/>
            <person name="Rattei T."/>
            <person name="Myers G.S."/>
            <person name="Horn M."/>
        </authorList>
    </citation>
    <scope>NUCLEOTIDE SEQUENCE [LARGE SCALE GENOMIC DNA]</scope>
    <source>
        <strain evidence="15">ATCC VR-1471 / Z</strain>
    </source>
</reference>
<evidence type="ECO:0000256" key="1">
    <source>
        <dbReference type="ARBA" id="ARBA00005189"/>
    </source>
</evidence>
<dbReference type="Pfam" id="PF01467">
    <property type="entry name" value="CTP_transf_like"/>
    <property type="match status" value="1"/>
</dbReference>
<keyword evidence="4" id="KW-0808">Transferase</keyword>
<evidence type="ECO:0000256" key="8">
    <source>
        <dbReference type="ARBA" id="ARBA00023264"/>
    </source>
</evidence>
<keyword evidence="6" id="KW-0443">Lipid metabolism</keyword>
<dbReference type="KEGG" id="sng:SNE_A20720"/>
<evidence type="ECO:0000256" key="9">
    <source>
        <dbReference type="ARBA" id="ARBA00024191"/>
    </source>
</evidence>
<dbReference type="EMBL" id="FR872582">
    <property type="protein sequence ID" value="CCB89949.1"/>
    <property type="molecule type" value="Genomic_DNA"/>
</dbReference>
<evidence type="ECO:0000256" key="10">
    <source>
        <dbReference type="ARBA" id="ARBA00024221"/>
    </source>
</evidence>
<evidence type="ECO:0000256" key="12">
    <source>
        <dbReference type="SAM" id="SignalP"/>
    </source>
</evidence>
<dbReference type="EC" id="2.7.7.14" evidence="10"/>
<comment type="pathway">
    <text evidence="1">Lipid metabolism.</text>
</comment>
<keyword evidence="8" id="KW-1208">Phospholipid metabolism</keyword>
<comment type="pathway">
    <text evidence="9">Phospholipid metabolism; phosphatidylethanolamine biosynthesis; phosphatidylethanolamine from ethanolamine: step 2/3.</text>
</comment>
<feature type="signal peptide" evidence="12">
    <location>
        <begin position="1"/>
        <end position="18"/>
    </location>
</feature>
<dbReference type="SUPFAM" id="SSF52374">
    <property type="entry name" value="Nucleotidylyl transferase"/>
    <property type="match status" value="1"/>
</dbReference>
<dbReference type="Proteomes" id="UP000000496">
    <property type="component" value="Chromosome gsn.131"/>
</dbReference>
<proteinExistence type="inferred from homology"/>
<dbReference type="NCBIfam" id="TIGR00125">
    <property type="entry name" value="cyt_tran_rel"/>
    <property type="match status" value="1"/>
</dbReference>
<evidence type="ECO:0000256" key="4">
    <source>
        <dbReference type="ARBA" id="ARBA00022679"/>
    </source>
</evidence>
<accession>F8L3S9</accession>
<dbReference type="InterPro" id="IPR014729">
    <property type="entry name" value="Rossmann-like_a/b/a_fold"/>
</dbReference>
<keyword evidence="15" id="KW-1185">Reference proteome</keyword>
<comment type="similarity">
    <text evidence="2">Belongs to the cytidylyltransferase family.</text>
</comment>
<name>F8L3S9_SIMNZ</name>
<evidence type="ECO:0000256" key="2">
    <source>
        <dbReference type="ARBA" id="ARBA00010101"/>
    </source>
</evidence>
<evidence type="ECO:0000256" key="7">
    <source>
        <dbReference type="ARBA" id="ARBA00023209"/>
    </source>
</evidence>
<evidence type="ECO:0000256" key="6">
    <source>
        <dbReference type="ARBA" id="ARBA00023098"/>
    </source>
</evidence>
<dbReference type="GO" id="GO:0006646">
    <property type="term" value="P:phosphatidylethanolamine biosynthetic process"/>
    <property type="evidence" value="ECO:0007669"/>
    <property type="project" value="UniProtKB-UniPathway"/>
</dbReference>
<protein>
    <recommendedName>
        <fullName evidence="10">ethanolamine-phosphate cytidylyltransferase</fullName>
        <ecNumber evidence="10">2.7.7.14</ecNumber>
    </recommendedName>
    <alternativeName>
        <fullName evidence="11">CTP:phosphoethanolamine cytidylyltransferase</fullName>
    </alternativeName>
</protein>
<dbReference type="AlphaFoldDB" id="F8L3S9"/>
<evidence type="ECO:0000259" key="13">
    <source>
        <dbReference type="Pfam" id="PF01467"/>
    </source>
</evidence>
<dbReference type="STRING" id="331113.SNE_A20720"/>
<keyword evidence="5" id="KW-0548">Nucleotidyltransferase</keyword>
<feature type="domain" description="Cytidyltransferase-like" evidence="13">
    <location>
        <begin position="33"/>
        <end position="152"/>
    </location>
</feature>
<keyword evidence="3" id="KW-0444">Lipid biosynthesis</keyword>
<dbReference type="PANTHER" id="PTHR45780:SF2">
    <property type="entry name" value="ETHANOLAMINE-PHOSPHATE CYTIDYLYLTRANSFERASE"/>
    <property type="match status" value="1"/>
</dbReference>
<dbReference type="InterPro" id="IPR044608">
    <property type="entry name" value="Ect1/PCYT2"/>
</dbReference>
<organism evidence="14 15">
    <name type="scientific">Simkania negevensis (strain ATCC VR-1471 / DSM 27360 / Z)</name>
    <dbReference type="NCBI Taxonomy" id="331113"/>
    <lineage>
        <taxon>Bacteria</taxon>
        <taxon>Pseudomonadati</taxon>
        <taxon>Chlamydiota</taxon>
        <taxon>Chlamydiia</taxon>
        <taxon>Parachlamydiales</taxon>
        <taxon>Simkaniaceae</taxon>
        <taxon>Simkania</taxon>
    </lineage>
</organism>